<sequence length="319" mass="33979">MSLPAPAWRPRTGHRDDVTWYTPPDLPAEVAALALPERAGRRAGKVGLLEVDLSPVGGVTRAVRHYQRTPLFLFRPIHVDPARPDMAFLYLLQSGEGMVHGDRYRIDVRAAPGAAVHVTSQSATKVFRMPQDIATQVVHLHAGPGAVLEYLPDPVIPFAGSRFYGRTTVTVDPGATVILAETLLPGRVASGEAHAYDLYWSEVHARDPDGRLLFADTLHLTPPIAHPGSPARLGPYQVHATVHVITQQAPADELCNLLAAALAGAHDVLAGASELPAGCGASVRVLGMTSAAVAAAVRTTWDAARRRLIGVPAPDLRKG</sequence>
<dbReference type="EMBL" id="JBHRWW010000019">
    <property type="protein sequence ID" value="MFC3690232.1"/>
    <property type="molecule type" value="Genomic_DNA"/>
</dbReference>
<comment type="function">
    <text evidence="3">Required for maturation of urease via the functional incorporation of the urease nickel metallocenter.</text>
</comment>
<dbReference type="RefSeq" id="WP_340289203.1">
    <property type="nucleotide sequence ID" value="NZ_JBBEOI010000006.1"/>
</dbReference>
<gene>
    <name evidence="3" type="primary">ureD</name>
    <name evidence="4" type="ORF">ACFOLH_17940</name>
</gene>
<comment type="similarity">
    <text evidence="1 3">Belongs to the UreD family.</text>
</comment>
<reference evidence="5" key="1">
    <citation type="journal article" date="2019" name="Int. J. Syst. Evol. Microbiol.">
        <title>The Global Catalogue of Microorganisms (GCM) 10K type strain sequencing project: providing services to taxonomists for standard genome sequencing and annotation.</title>
        <authorList>
            <consortium name="The Broad Institute Genomics Platform"/>
            <consortium name="The Broad Institute Genome Sequencing Center for Infectious Disease"/>
            <person name="Wu L."/>
            <person name="Ma J."/>
        </authorList>
    </citation>
    <scope>NUCLEOTIDE SEQUENCE [LARGE SCALE GENOMIC DNA]</scope>
    <source>
        <strain evidence="5">NCAIM B.02333</strain>
    </source>
</reference>
<keyword evidence="3" id="KW-0963">Cytoplasm</keyword>
<comment type="subunit">
    <text evidence="3">UreD, UreF and UreG form a complex that acts as a GTP-hydrolysis-dependent molecular chaperone, activating the urease apoprotein by helping to assemble the nickel containing metallocenter of UreC. The UreE protein probably delivers the nickel.</text>
</comment>
<dbReference type="Proteomes" id="UP001595685">
    <property type="component" value="Unassembled WGS sequence"/>
</dbReference>
<comment type="subcellular location">
    <subcellularLocation>
        <location evidence="3">Cytoplasm</location>
    </subcellularLocation>
</comment>
<dbReference type="PANTHER" id="PTHR33643:SF1">
    <property type="entry name" value="UREASE ACCESSORY PROTEIN D"/>
    <property type="match status" value="1"/>
</dbReference>
<protein>
    <recommendedName>
        <fullName evidence="3">Urease accessory protein UreD</fullName>
    </recommendedName>
</protein>
<accession>A0ABV7WMS9</accession>
<keyword evidence="3" id="KW-0996">Nickel insertion</keyword>
<evidence type="ECO:0000256" key="3">
    <source>
        <dbReference type="HAMAP-Rule" id="MF_01384"/>
    </source>
</evidence>
<evidence type="ECO:0000256" key="2">
    <source>
        <dbReference type="ARBA" id="ARBA00023186"/>
    </source>
</evidence>
<evidence type="ECO:0000313" key="4">
    <source>
        <dbReference type="EMBL" id="MFC3690232.1"/>
    </source>
</evidence>
<dbReference type="Pfam" id="PF01774">
    <property type="entry name" value="UreD"/>
    <property type="match status" value="1"/>
</dbReference>
<proteinExistence type="inferred from homology"/>
<name>A0ABV7WMS9_9MICO</name>
<evidence type="ECO:0000313" key="5">
    <source>
        <dbReference type="Proteomes" id="UP001595685"/>
    </source>
</evidence>
<keyword evidence="2 3" id="KW-0143">Chaperone</keyword>
<comment type="caution">
    <text evidence="4">The sequence shown here is derived from an EMBL/GenBank/DDBJ whole genome shotgun (WGS) entry which is preliminary data.</text>
</comment>
<organism evidence="4 5">
    <name type="scientific">Aquipuribacter hungaricus</name>
    <dbReference type="NCBI Taxonomy" id="545624"/>
    <lineage>
        <taxon>Bacteria</taxon>
        <taxon>Bacillati</taxon>
        <taxon>Actinomycetota</taxon>
        <taxon>Actinomycetes</taxon>
        <taxon>Micrococcales</taxon>
        <taxon>Intrasporangiaceae</taxon>
        <taxon>Aquipuribacter</taxon>
    </lineage>
</organism>
<dbReference type="InterPro" id="IPR002669">
    <property type="entry name" value="UreD"/>
</dbReference>
<evidence type="ECO:0000256" key="1">
    <source>
        <dbReference type="ARBA" id="ARBA00007177"/>
    </source>
</evidence>
<dbReference type="HAMAP" id="MF_01384">
    <property type="entry name" value="UreD"/>
    <property type="match status" value="1"/>
</dbReference>
<dbReference type="PANTHER" id="PTHR33643">
    <property type="entry name" value="UREASE ACCESSORY PROTEIN D"/>
    <property type="match status" value="1"/>
</dbReference>
<keyword evidence="5" id="KW-1185">Reference proteome</keyword>